<evidence type="ECO:0000313" key="2">
    <source>
        <dbReference type="Proteomes" id="UP000712570"/>
    </source>
</evidence>
<dbReference type="RefSeq" id="WP_166826343.1">
    <property type="nucleotide sequence ID" value="NZ_JAAOLX010000005.1"/>
</dbReference>
<protein>
    <submittedName>
        <fullName evidence="1">Uncharacterized protein</fullName>
    </submittedName>
</protein>
<reference evidence="1 2" key="1">
    <citation type="submission" date="2020-03" db="EMBL/GenBank/DDBJ databases">
        <title>Draft genome sequence of environmentally isolated violet-colored cultures.</title>
        <authorList>
            <person name="Wilson H.S."/>
        </authorList>
    </citation>
    <scope>NUCLEOTIDE SEQUENCE [LARGE SCALE GENOMIC DNA]</scope>
    <source>
        <strain evidence="1 2">HSC-16F04</strain>
    </source>
</reference>
<name>A0ABX0L0G9_9NEIS</name>
<evidence type="ECO:0000313" key="1">
    <source>
        <dbReference type="EMBL" id="NHQ86851.1"/>
    </source>
</evidence>
<proteinExistence type="predicted"/>
<dbReference type="EMBL" id="JAAOLX010000005">
    <property type="protein sequence ID" value="NHQ86851.1"/>
    <property type="molecule type" value="Genomic_DNA"/>
</dbReference>
<keyword evidence="2" id="KW-1185">Reference proteome</keyword>
<gene>
    <name evidence="1" type="ORF">HA050_12050</name>
</gene>
<accession>A0ABX0L0G9</accession>
<organism evidence="1 2">
    <name type="scientific">Iodobacter violaceini</name>
    <dbReference type="NCBI Taxonomy" id="3044271"/>
    <lineage>
        <taxon>Bacteria</taxon>
        <taxon>Pseudomonadati</taxon>
        <taxon>Pseudomonadota</taxon>
        <taxon>Betaproteobacteria</taxon>
        <taxon>Neisseriales</taxon>
        <taxon>Chitinibacteraceae</taxon>
        <taxon>Iodobacter</taxon>
    </lineage>
</organism>
<comment type="caution">
    <text evidence="1">The sequence shown here is derived from an EMBL/GenBank/DDBJ whole genome shotgun (WGS) entry which is preliminary data.</text>
</comment>
<dbReference type="Proteomes" id="UP000712570">
    <property type="component" value="Unassembled WGS sequence"/>
</dbReference>
<sequence>MLNTTNQNFLFPVNYAYFRDRGSINDFSVHLQNQLFEIKNDLLYSLITYGDLLPKDDKFLPGFTKSKGVSTALLSFFVGRALDIYRLPFLPDRLLTTGMYFGEKSNTLKKILSSLDRNTVDEITKETLKIYEHTQKCLAKANLKEVILTRRVYDCDNTRRDTQESNYATLISRMKLAAEFYNETTIKFEMDTLNSFGDDGGYSNYPVTLEFQLPAEDIFYCANFIKNRKNRKNSETYSHSHAIEPGEWVVINKAIDGIVELPINQVHVNNKDFFDVLSKKKNWIDSHREQYSPIVLRNLTHLRNDYKYYGYGFEPKLFNRLIGAASGLVRGAIQGYKSGR</sequence>